<dbReference type="Gene3D" id="1.10.510.10">
    <property type="entry name" value="Transferase(Phosphotransferase) domain 1"/>
    <property type="match status" value="1"/>
</dbReference>
<keyword evidence="6 11" id="KW-0547">Nucleotide-binding</keyword>
<evidence type="ECO:0000256" key="10">
    <source>
        <dbReference type="ARBA" id="ARBA00023016"/>
    </source>
</evidence>
<dbReference type="Gene3D" id="3.30.200.70">
    <property type="match status" value="1"/>
</dbReference>
<sequence>MMSANFHFHQLQPDLLLDALESYQIRLESGLMALNSYENRVYQFKADDMQRYVVKFYRPERWTAEQIGEEHQFCRDLQQAELDIIAPLQFDGQSLLQYQHYYFAVFPSKGGRPFSAEQDEHWEQLGTLLGQLHQVGAATTFQHRPILQVHTEIQQAIPLLLQCPLLPAALRPQYQRVLEQLLHTIQQLPAVKWRSRRIHGDCHAGNILTDQQLFLLDFDDCLQGPAVQDFWMLLSGDEMEQRIQLEILTEQYQNFTDFNQSELALIEPLRCRRMVLYMVWLAKRWADPAFPLHFPWFAHEDYWQQQLQQLQQQNLRLQQPTLRLYPYDI</sequence>
<dbReference type="PANTHER" id="PTHR39573">
    <property type="entry name" value="STRESS RESPONSE KINASE A"/>
    <property type="match status" value="1"/>
</dbReference>
<evidence type="ECO:0000259" key="12">
    <source>
        <dbReference type="Pfam" id="PF01636"/>
    </source>
</evidence>
<dbReference type="InterPro" id="IPR011009">
    <property type="entry name" value="Kinase-like_dom_sf"/>
</dbReference>
<dbReference type="Gene3D" id="1.20.1270.170">
    <property type="match status" value="1"/>
</dbReference>
<comment type="subunit">
    <text evidence="11">Monomer.</text>
</comment>
<keyword evidence="9 11" id="KW-0460">Magnesium</keyword>
<feature type="binding site" evidence="11">
    <location>
        <position position="217"/>
    </location>
    <ligand>
        <name>Mg(2+)</name>
        <dbReference type="ChEBI" id="CHEBI:18420"/>
    </ligand>
</feature>
<evidence type="ECO:0000256" key="1">
    <source>
        <dbReference type="ARBA" id="ARBA00022490"/>
    </source>
</evidence>
<comment type="subcellular location">
    <subcellularLocation>
        <location evidence="11">Cytoplasm</location>
    </subcellularLocation>
</comment>
<keyword evidence="4 11" id="KW-0808">Transferase</keyword>
<proteinExistence type="inferred from homology"/>
<feature type="site" description="ATP" evidence="11">
    <location>
        <position position="36"/>
    </location>
</feature>
<organism evidence="13 14">
    <name type="scientific">Rheinheimera tilapiae</name>
    <dbReference type="NCBI Taxonomy" id="875043"/>
    <lineage>
        <taxon>Bacteria</taxon>
        <taxon>Pseudomonadati</taxon>
        <taxon>Pseudomonadota</taxon>
        <taxon>Gammaproteobacteria</taxon>
        <taxon>Chromatiales</taxon>
        <taxon>Chromatiaceae</taxon>
        <taxon>Rheinheimera</taxon>
    </lineage>
</organism>
<comment type="caution">
    <text evidence="13">The sequence shown here is derived from an EMBL/GenBank/DDBJ whole genome shotgun (WGS) entry which is preliminary data.</text>
</comment>
<keyword evidence="7 11" id="KW-0418">Kinase</keyword>
<comment type="similarity">
    <text evidence="11">Belongs to the SrkA/RdoA protein kinase family.</text>
</comment>
<comment type="function">
    <text evidence="11">A protein kinase that phosphorylates Ser and Thr residues. Probably acts to suppress the effects of stress linked to accumulation of reactive oxygen species. Probably involved in the extracytoplasmic stress response.</text>
</comment>
<keyword evidence="1 11" id="KW-0963">Cytoplasm</keyword>
<dbReference type="GO" id="GO:0004674">
    <property type="term" value="F:protein serine/threonine kinase activity"/>
    <property type="evidence" value="ECO:0007669"/>
    <property type="project" value="UniProtKB-KW"/>
</dbReference>
<keyword evidence="3 11" id="KW-0597">Phosphoprotein</keyword>
<evidence type="ECO:0000256" key="11">
    <source>
        <dbReference type="HAMAP-Rule" id="MF_01497"/>
    </source>
</evidence>
<evidence type="ECO:0000256" key="5">
    <source>
        <dbReference type="ARBA" id="ARBA00022723"/>
    </source>
</evidence>
<keyword evidence="2 11" id="KW-0723">Serine/threonine-protein kinase</keyword>
<comment type="cofactor">
    <cofactor evidence="11">
        <name>Mg(2+)</name>
        <dbReference type="ChEBI" id="CHEBI:18420"/>
    </cofactor>
</comment>
<evidence type="ECO:0000256" key="6">
    <source>
        <dbReference type="ARBA" id="ARBA00022741"/>
    </source>
</evidence>
<dbReference type="SUPFAM" id="SSF56112">
    <property type="entry name" value="Protein kinase-like (PK-like)"/>
    <property type="match status" value="1"/>
</dbReference>
<feature type="domain" description="Aminoglycoside phosphotransferase" evidence="12">
    <location>
        <begin position="36"/>
        <end position="253"/>
    </location>
</feature>
<dbReference type="RefSeq" id="WP_377245662.1">
    <property type="nucleotide sequence ID" value="NZ_JBHLXP010000003.1"/>
</dbReference>
<dbReference type="Pfam" id="PF01636">
    <property type="entry name" value="APH"/>
    <property type="match status" value="1"/>
</dbReference>
<dbReference type="EC" id="2.7.11.1" evidence="11"/>
<evidence type="ECO:0000313" key="14">
    <source>
        <dbReference type="Proteomes" id="UP001589813"/>
    </source>
</evidence>
<evidence type="ECO:0000256" key="2">
    <source>
        <dbReference type="ARBA" id="ARBA00022527"/>
    </source>
</evidence>
<feature type="active site" evidence="11">
    <location>
        <position position="217"/>
    </location>
</feature>
<keyword evidence="10 11" id="KW-0346">Stress response</keyword>
<evidence type="ECO:0000256" key="4">
    <source>
        <dbReference type="ARBA" id="ARBA00022679"/>
    </source>
</evidence>
<comment type="catalytic activity">
    <reaction evidence="11">
        <text>L-threonyl-[protein] + ATP = O-phospho-L-threonyl-[protein] + ADP + H(+)</text>
        <dbReference type="Rhea" id="RHEA:46608"/>
        <dbReference type="Rhea" id="RHEA-COMP:11060"/>
        <dbReference type="Rhea" id="RHEA-COMP:11605"/>
        <dbReference type="ChEBI" id="CHEBI:15378"/>
        <dbReference type="ChEBI" id="CHEBI:30013"/>
        <dbReference type="ChEBI" id="CHEBI:30616"/>
        <dbReference type="ChEBI" id="CHEBI:61977"/>
        <dbReference type="ChEBI" id="CHEBI:456216"/>
        <dbReference type="EC" id="2.7.11.1"/>
    </reaction>
</comment>
<dbReference type="InterPro" id="IPR032882">
    <property type="entry name" value="SrkA/RdoA"/>
</dbReference>
<reference evidence="13 14" key="1">
    <citation type="submission" date="2024-09" db="EMBL/GenBank/DDBJ databases">
        <authorList>
            <person name="Sun Q."/>
            <person name="Mori K."/>
        </authorList>
    </citation>
    <scope>NUCLEOTIDE SEQUENCE [LARGE SCALE GENOMIC DNA]</scope>
    <source>
        <strain evidence="13 14">KCTC 23315</strain>
    </source>
</reference>
<keyword evidence="8 11" id="KW-0067">ATP-binding</keyword>
<evidence type="ECO:0000256" key="9">
    <source>
        <dbReference type="ARBA" id="ARBA00022842"/>
    </source>
</evidence>
<dbReference type="NCBIfam" id="NF008738">
    <property type="entry name" value="PRK11768.1"/>
    <property type="match status" value="1"/>
</dbReference>
<evidence type="ECO:0000313" key="13">
    <source>
        <dbReference type="EMBL" id="MFC0049571.1"/>
    </source>
</evidence>
<dbReference type="InterPro" id="IPR002575">
    <property type="entry name" value="Aminoglycoside_PTrfase"/>
</dbReference>
<evidence type="ECO:0000256" key="8">
    <source>
        <dbReference type="ARBA" id="ARBA00022840"/>
    </source>
</evidence>
<keyword evidence="14" id="KW-1185">Reference proteome</keyword>
<evidence type="ECO:0000256" key="7">
    <source>
        <dbReference type="ARBA" id="ARBA00022777"/>
    </source>
</evidence>
<gene>
    <name evidence="11" type="primary">srkA</name>
    <name evidence="13" type="ORF">ACFFJP_14840</name>
</gene>
<keyword evidence="5 11" id="KW-0479">Metal-binding</keyword>
<dbReference type="Proteomes" id="UP001589813">
    <property type="component" value="Unassembled WGS sequence"/>
</dbReference>
<dbReference type="PANTHER" id="PTHR39573:SF1">
    <property type="entry name" value="STRESS RESPONSE KINASE A"/>
    <property type="match status" value="1"/>
</dbReference>
<name>A0ABV6BFB5_9GAMM</name>
<protein>
    <recommendedName>
        <fullName evidence="11">Stress response kinase A</fullName>
        <ecNumber evidence="11">2.7.11.1</ecNumber>
    </recommendedName>
    <alternativeName>
        <fullName evidence="11">Serine/threonine-protein kinase SrkA</fullName>
    </alternativeName>
</protein>
<dbReference type="EMBL" id="JBHLXP010000003">
    <property type="protein sequence ID" value="MFC0049571.1"/>
    <property type="molecule type" value="Genomic_DNA"/>
</dbReference>
<feature type="active site" description="Proton acceptor" evidence="11">
    <location>
        <position position="201"/>
    </location>
</feature>
<evidence type="ECO:0000256" key="3">
    <source>
        <dbReference type="ARBA" id="ARBA00022553"/>
    </source>
</evidence>
<accession>A0ABV6BFB5</accession>
<dbReference type="HAMAP" id="MF_01497">
    <property type="entry name" value="SrkA_kinase"/>
    <property type="match status" value="1"/>
</dbReference>
<feature type="binding site" evidence="11">
    <location>
        <position position="206"/>
    </location>
    <ligand>
        <name>Mg(2+)</name>
        <dbReference type="ChEBI" id="CHEBI:18420"/>
    </ligand>
</feature>
<comment type="catalytic activity">
    <reaction evidence="11">
        <text>L-seryl-[protein] + ATP = O-phospho-L-seryl-[protein] + ADP + H(+)</text>
        <dbReference type="Rhea" id="RHEA:17989"/>
        <dbReference type="Rhea" id="RHEA-COMP:9863"/>
        <dbReference type="Rhea" id="RHEA-COMP:11604"/>
        <dbReference type="ChEBI" id="CHEBI:15378"/>
        <dbReference type="ChEBI" id="CHEBI:29999"/>
        <dbReference type="ChEBI" id="CHEBI:30616"/>
        <dbReference type="ChEBI" id="CHEBI:83421"/>
        <dbReference type="ChEBI" id="CHEBI:456216"/>
        <dbReference type="EC" id="2.7.11.1"/>
    </reaction>
</comment>